<evidence type="ECO:0000256" key="4">
    <source>
        <dbReference type="ARBA" id="ARBA00022989"/>
    </source>
</evidence>
<accession>A0A5C8PIL5</accession>
<dbReference type="InterPro" id="IPR000620">
    <property type="entry name" value="EamA_dom"/>
</dbReference>
<keyword evidence="4 6" id="KW-1133">Transmembrane helix</keyword>
<dbReference type="EMBL" id="VDUZ01000027">
    <property type="protein sequence ID" value="TXL73189.1"/>
    <property type="molecule type" value="Genomic_DNA"/>
</dbReference>
<dbReference type="InterPro" id="IPR037185">
    <property type="entry name" value="EmrE-like"/>
</dbReference>
<feature type="domain" description="EamA" evidence="7">
    <location>
        <begin position="18"/>
        <end position="150"/>
    </location>
</feature>
<dbReference type="InterPro" id="IPR051258">
    <property type="entry name" value="Diverse_Substrate_Transporter"/>
</dbReference>
<organism evidence="8 9">
    <name type="scientific">Vineibacter terrae</name>
    <dbReference type="NCBI Taxonomy" id="2586908"/>
    <lineage>
        <taxon>Bacteria</taxon>
        <taxon>Pseudomonadati</taxon>
        <taxon>Pseudomonadota</taxon>
        <taxon>Alphaproteobacteria</taxon>
        <taxon>Hyphomicrobiales</taxon>
        <taxon>Vineibacter</taxon>
    </lineage>
</organism>
<sequence>MTAQTTALDAAQRRNLWTGLAAFLVTTMFWGANLPLTAILLRAFDPFWLTLWRLVLATTALAAVVWATEGRAALRVGISRLRFVLLGLSLSAFFIDYNLALRFTNTITAAAVMAGAPIYAVITLWLVTRAPPERGLGVALALTVAGSAIAIYGRAGAGGLHLEGGEPLVMLSIVLWTLYSILAQRWFPAGTSQLRRAYVASLASVVWLFLYWGICRIAGAVGPPNIAPGSDVILLLVITAVFATALGNYTWNIGVSRLGIAMGALWQNAVPVFGVLIAMLFGIQSTMEQIVGGAVVVAGALYMQWRRFRT</sequence>
<keyword evidence="9" id="KW-1185">Reference proteome</keyword>
<gene>
    <name evidence="8" type="ORF">FHP25_22450</name>
</gene>
<dbReference type="GO" id="GO:0005886">
    <property type="term" value="C:plasma membrane"/>
    <property type="evidence" value="ECO:0007669"/>
    <property type="project" value="UniProtKB-SubCell"/>
</dbReference>
<comment type="subcellular location">
    <subcellularLocation>
        <location evidence="1">Cell membrane</location>
        <topology evidence="1">Multi-pass membrane protein</topology>
    </subcellularLocation>
</comment>
<dbReference type="PANTHER" id="PTHR42920">
    <property type="entry name" value="OS03G0707200 PROTEIN-RELATED"/>
    <property type="match status" value="1"/>
</dbReference>
<dbReference type="SUPFAM" id="SSF103481">
    <property type="entry name" value="Multidrug resistance efflux transporter EmrE"/>
    <property type="match status" value="1"/>
</dbReference>
<feature type="transmembrane region" description="Helical" evidence="6">
    <location>
        <begin position="47"/>
        <end position="68"/>
    </location>
</feature>
<dbReference type="Proteomes" id="UP000321638">
    <property type="component" value="Unassembled WGS sequence"/>
</dbReference>
<dbReference type="RefSeq" id="WP_147849208.1">
    <property type="nucleotide sequence ID" value="NZ_VDUZ01000027.1"/>
</dbReference>
<evidence type="ECO:0000313" key="9">
    <source>
        <dbReference type="Proteomes" id="UP000321638"/>
    </source>
</evidence>
<feature type="transmembrane region" description="Helical" evidence="6">
    <location>
        <begin position="80"/>
        <end position="100"/>
    </location>
</feature>
<evidence type="ECO:0000256" key="2">
    <source>
        <dbReference type="ARBA" id="ARBA00022475"/>
    </source>
</evidence>
<keyword evidence="3 6" id="KW-0812">Transmembrane</keyword>
<feature type="transmembrane region" description="Helical" evidence="6">
    <location>
        <begin position="199"/>
        <end position="220"/>
    </location>
</feature>
<feature type="domain" description="EamA" evidence="7">
    <location>
        <begin position="166"/>
        <end position="302"/>
    </location>
</feature>
<evidence type="ECO:0000259" key="7">
    <source>
        <dbReference type="Pfam" id="PF00892"/>
    </source>
</evidence>
<dbReference type="AlphaFoldDB" id="A0A5C8PIL5"/>
<keyword evidence="2" id="KW-1003">Cell membrane</keyword>
<evidence type="ECO:0000256" key="5">
    <source>
        <dbReference type="ARBA" id="ARBA00023136"/>
    </source>
</evidence>
<reference evidence="8 9" key="1">
    <citation type="submission" date="2019-06" db="EMBL/GenBank/DDBJ databases">
        <title>New taxonomy in bacterial strain CC-CFT640, isolated from vineyard.</title>
        <authorList>
            <person name="Lin S.-Y."/>
            <person name="Tsai C.-F."/>
            <person name="Young C.-C."/>
        </authorList>
    </citation>
    <scope>NUCLEOTIDE SEQUENCE [LARGE SCALE GENOMIC DNA]</scope>
    <source>
        <strain evidence="8 9">CC-CFT640</strain>
    </source>
</reference>
<protein>
    <submittedName>
        <fullName evidence="8">DMT family transporter</fullName>
    </submittedName>
</protein>
<feature type="transmembrane region" description="Helical" evidence="6">
    <location>
        <begin position="106"/>
        <end position="128"/>
    </location>
</feature>
<dbReference type="Pfam" id="PF00892">
    <property type="entry name" value="EamA"/>
    <property type="match status" value="2"/>
</dbReference>
<comment type="caution">
    <text evidence="8">The sequence shown here is derived from an EMBL/GenBank/DDBJ whole genome shotgun (WGS) entry which is preliminary data.</text>
</comment>
<evidence type="ECO:0000256" key="3">
    <source>
        <dbReference type="ARBA" id="ARBA00022692"/>
    </source>
</evidence>
<feature type="transmembrane region" description="Helical" evidence="6">
    <location>
        <begin position="167"/>
        <end position="187"/>
    </location>
</feature>
<dbReference type="OrthoDB" id="7346821at2"/>
<feature type="transmembrane region" description="Helical" evidence="6">
    <location>
        <begin position="135"/>
        <end position="155"/>
    </location>
</feature>
<feature type="transmembrane region" description="Helical" evidence="6">
    <location>
        <begin position="232"/>
        <end position="251"/>
    </location>
</feature>
<name>A0A5C8PIL5_9HYPH</name>
<feature type="transmembrane region" description="Helical" evidence="6">
    <location>
        <begin position="289"/>
        <end position="305"/>
    </location>
</feature>
<evidence type="ECO:0000256" key="6">
    <source>
        <dbReference type="SAM" id="Phobius"/>
    </source>
</evidence>
<feature type="transmembrane region" description="Helical" evidence="6">
    <location>
        <begin position="20"/>
        <end position="41"/>
    </location>
</feature>
<feature type="transmembrane region" description="Helical" evidence="6">
    <location>
        <begin position="263"/>
        <end position="283"/>
    </location>
</feature>
<proteinExistence type="predicted"/>
<keyword evidence="5 6" id="KW-0472">Membrane</keyword>
<dbReference type="PANTHER" id="PTHR42920:SF11">
    <property type="entry name" value="INNER MEMBRANE PROTEIN YTFF"/>
    <property type="match status" value="1"/>
</dbReference>
<evidence type="ECO:0000313" key="8">
    <source>
        <dbReference type="EMBL" id="TXL73189.1"/>
    </source>
</evidence>
<evidence type="ECO:0000256" key="1">
    <source>
        <dbReference type="ARBA" id="ARBA00004651"/>
    </source>
</evidence>